<dbReference type="EMBL" id="MT143157">
    <property type="protein sequence ID" value="QJA93541.1"/>
    <property type="molecule type" value="Genomic_DNA"/>
</dbReference>
<evidence type="ECO:0000313" key="10">
    <source>
        <dbReference type="EMBL" id="QJA51427.1"/>
    </source>
</evidence>
<dbReference type="Pfam" id="PF06508">
    <property type="entry name" value="QueC"/>
    <property type="match status" value="1"/>
</dbReference>
<organism evidence="10">
    <name type="scientific">viral metagenome</name>
    <dbReference type="NCBI Taxonomy" id="1070528"/>
    <lineage>
        <taxon>unclassified sequences</taxon>
        <taxon>metagenomes</taxon>
        <taxon>organismal metagenomes</taxon>
    </lineage>
</organism>
<dbReference type="GO" id="GO:0016874">
    <property type="term" value="F:ligase activity"/>
    <property type="evidence" value="ECO:0007669"/>
    <property type="project" value="UniProtKB-KW"/>
</dbReference>
<dbReference type="EC" id="6.3.4.20" evidence="8"/>
<evidence type="ECO:0000313" key="13">
    <source>
        <dbReference type="EMBL" id="QJH97959.1"/>
    </source>
</evidence>
<evidence type="ECO:0000256" key="2">
    <source>
        <dbReference type="ARBA" id="ARBA00022598"/>
    </source>
</evidence>
<keyword evidence="4" id="KW-0547">Nucleotide-binding</keyword>
<dbReference type="EMBL" id="MT142449">
    <property type="protein sequence ID" value="QJA81153.1"/>
    <property type="molecule type" value="Genomic_DNA"/>
</dbReference>
<protein>
    <recommendedName>
        <fullName evidence="8">7-cyano-7-deazaguanine synthase</fullName>
        <ecNumber evidence="8">6.3.4.20</ecNumber>
    </recommendedName>
</protein>
<dbReference type="EMBL" id="MT144262">
    <property type="protein sequence ID" value="QJA51427.1"/>
    <property type="molecule type" value="Genomic_DNA"/>
</dbReference>
<evidence type="ECO:0000313" key="12">
    <source>
        <dbReference type="EMBL" id="QJA93541.1"/>
    </source>
</evidence>
<evidence type="ECO:0000256" key="8">
    <source>
        <dbReference type="ARBA" id="ARBA00039149"/>
    </source>
</evidence>
<comment type="catalytic activity">
    <reaction evidence="9">
        <text>7-carboxy-7-carbaguanine + NH4(+) + 2 ATP = 7-cyano-7-carbaguanine + 2 AMP + 2 diphosphate + 2 H(+)</text>
        <dbReference type="Rhea" id="RHEA:27982"/>
        <dbReference type="ChEBI" id="CHEBI:15378"/>
        <dbReference type="ChEBI" id="CHEBI:28938"/>
        <dbReference type="ChEBI" id="CHEBI:30616"/>
        <dbReference type="ChEBI" id="CHEBI:33019"/>
        <dbReference type="ChEBI" id="CHEBI:45075"/>
        <dbReference type="ChEBI" id="CHEBI:61036"/>
        <dbReference type="ChEBI" id="CHEBI:456215"/>
        <dbReference type="EC" id="6.3.4.20"/>
    </reaction>
</comment>
<dbReference type="InterPro" id="IPR018317">
    <property type="entry name" value="QueC"/>
</dbReference>
<proteinExistence type="inferred from homology"/>
<reference evidence="10" key="1">
    <citation type="submission" date="2020-03" db="EMBL/GenBank/DDBJ databases">
        <title>The deep terrestrial virosphere.</title>
        <authorList>
            <person name="Holmfeldt K."/>
            <person name="Nilsson E."/>
            <person name="Simone D."/>
            <person name="Lopez-Fernandez M."/>
            <person name="Wu X."/>
            <person name="de Brujin I."/>
            <person name="Lundin D."/>
            <person name="Andersson A."/>
            <person name="Bertilsson S."/>
            <person name="Dopson M."/>
        </authorList>
    </citation>
    <scope>NUCLEOTIDE SEQUENCE</scope>
    <source>
        <strain evidence="11">MM415A00577</strain>
        <strain evidence="12">MM415B04191</strain>
        <strain evidence="10">TM448A02118</strain>
        <strain evidence="13">TM448B01140</strain>
    </source>
</reference>
<accession>A0A6H1ZVT1</accession>
<dbReference type="EMBL" id="MT144709">
    <property type="protein sequence ID" value="QJH97959.1"/>
    <property type="molecule type" value="Genomic_DNA"/>
</dbReference>
<comment type="similarity">
    <text evidence="7">Belongs to the QueC family.</text>
</comment>
<evidence type="ECO:0000256" key="6">
    <source>
        <dbReference type="ARBA" id="ARBA00022840"/>
    </source>
</evidence>
<keyword evidence="6" id="KW-0067">ATP-binding</keyword>
<keyword evidence="5" id="KW-0862">Zinc</keyword>
<dbReference type="PANTHER" id="PTHR42914:SF1">
    <property type="entry name" value="7-CYANO-7-DEAZAGUANINE SYNTHASE"/>
    <property type="match status" value="1"/>
</dbReference>
<evidence type="ECO:0000313" key="11">
    <source>
        <dbReference type="EMBL" id="QJA81153.1"/>
    </source>
</evidence>
<keyword evidence="2" id="KW-0436">Ligase</keyword>
<evidence type="ECO:0000256" key="7">
    <source>
        <dbReference type="ARBA" id="ARBA00037993"/>
    </source>
</evidence>
<gene>
    <name evidence="11" type="ORF">MM415A00577_0013</name>
    <name evidence="12" type="ORF">MM415B04191_0004</name>
    <name evidence="10" type="ORF">TM448A02118_0004</name>
    <name evidence="13" type="ORF">TM448B01140_0003</name>
</gene>
<dbReference type="SUPFAM" id="SSF52402">
    <property type="entry name" value="Adenine nucleotide alpha hydrolases-like"/>
    <property type="match status" value="1"/>
</dbReference>
<dbReference type="AlphaFoldDB" id="A0A6H1ZVT1"/>
<dbReference type="InterPro" id="IPR014729">
    <property type="entry name" value="Rossmann-like_a/b/a_fold"/>
</dbReference>
<evidence type="ECO:0000256" key="3">
    <source>
        <dbReference type="ARBA" id="ARBA00022723"/>
    </source>
</evidence>
<keyword evidence="3" id="KW-0479">Metal-binding</keyword>
<dbReference type="Gene3D" id="3.40.50.620">
    <property type="entry name" value="HUPs"/>
    <property type="match status" value="1"/>
</dbReference>
<dbReference type="GO" id="GO:0046872">
    <property type="term" value="F:metal ion binding"/>
    <property type="evidence" value="ECO:0007669"/>
    <property type="project" value="UniProtKB-KW"/>
</dbReference>
<comment type="pathway">
    <text evidence="1">Purine metabolism; 7-cyano-7-deazaguanine biosynthesis.</text>
</comment>
<evidence type="ECO:0000256" key="5">
    <source>
        <dbReference type="ARBA" id="ARBA00022833"/>
    </source>
</evidence>
<dbReference type="GO" id="GO:0005524">
    <property type="term" value="F:ATP binding"/>
    <property type="evidence" value="ECO:0007669"/>
    <property type="project" value="UniProtKB-KW"/>
</dbReference>
<sequence length="189" mass="21231">MKNKKSLILYSGGADSRLLLELAHILKIESSCLLVNYGQKHIKELEVAEKLCISKGLQYNKIYIDLPVESKLTGQGIVGYEGVSEWYVPSRNLIFISIAVSIAESRGIDTIWYGADFSDRINLFPDCYQEWVVGINRFLEINGSKQITVEAPLLGFSKEIILSLLEYLGIDKSEIFSGYGGLENENEKE</sequence>
<evidence type="ECO:0000256" key="9">
    <source>
        <dbReference type="ARBA" id="ARBA00047890"/>
    </source>
</evidence>
<dbReference type="PANTHER" id="PTHR42914">
    <property type="entry name" value="7-CYANO-7-DEAZAGUANINE SYNTHASE"/>
    <property type="match status" value="1"/>
</dbReference>
<evidence type="ECO:0000256" key="4">
    <source>
        <dbReference type="ARBA" id="ARBA00022741"/>
    </source>
</evidence>
<name>A0A6H1ZVT1_9ZZZZ</name>
<evidence type="ECO:0000256" key="1">
    <source>
        <dbReference type="ARBA" id="ARBA00005061"/>
    </source>
</evidence>